<dbReference type="EMBL" id="RBNJ01000337">
    <property type="protein sequence ID" value="RUS34773.1"/>
    <property type="molecule type" value="Genomic_DNA"/>
</dbReference>
<evidence type="ECO:0000313" key="2">
    <source>
        <dbReference type="EMBL" id="RUS34773.1"/>
    </source>
</evidence>
<protein>
    <submittedName>
        <fullName evidence="2">Uncharacterized protein</fullName>
    </submittedName>
</protein>
<name>A0A433QY75_9FUNG</name>
<feature type="region of interest" description="Disordered" evidence="1">
    <location>
        <begin position="223"/>
        <end position="257"/>
    </location>
</feature>
<gene>
    <name evidence="2" type="ORF">BC938DRAFT_478621</name>
</gene>
<organism evidence="2 3">
    <name type="scientific">Jimgerdemannia flammicorona</name>
    <dbReference type="NCBI Taxonomy" id="994334"/>
    <lineage>
        <taxon>Eukaryota</taxon>
        <taxon>Fungi</taxon>
        <taxon>Fungi incertae sedis</taxon>
        <taxon>Mucoromycota</taxon>
        <taxon>Mucoromycotina</taxon>
        <taxon>Endogonomycetes</taxon>
        <taxon>Endogonales</taxon>
        <taxon>Endogonaceae</taxon>
        <taxon>Jimgerdemannia</taxon>
    </lineage>
</organism>
<evidence type="ECO:0000313" key="3">
    <source>
        <dbReference type="Proteomes" id="UP000274822"/>
    </source>
</evidence>
<reference evidence="2 3" key="1">
    <citation type="journal article" date="2018" name="New Phytol.">
        <title>Phylogenomics of Endogonaceae and evolution of mycorrhizas within Mucoromycota.</title>
        <authorList>
            <person name="Chang Y."/>
            <person name="Desiro A."/>
            <person name="Na H."/>
            <person name="Sandor L."/>
            <person name="Lipzen A."/>
            <person name="Clum A."/>
            <person name="Barry K."/>
            <person name="Grigoriev I.V."/>
            <person name="Martin F.M."/>
            <person name="Stajich J.E."/>
            <person name="Smith M.E."/>
            <person name="Bonito G."/>
            <person name="Spatafora J.W."/>
        </authorList>
    </citation>
    <scope>NUCLEOTIDE SEQUENCE [LARGE SCALE GENOMIC DNA]</scope>
    <source>
        <strain evidence="2 3">AD002</strain>
    </source>
</reference>
<dbReference type="Proteomes" id="UP000274822">
    <property type="component" value="Unassembled WGS sequence"/>
</dbReference>
<accession>A0A433QY75</accession>
<feature type="compositionally biased region" description="Basic and acidic residues" evidence="1">
    <location>
        <begin position="234"/>
        <end position="257"/>
    </location>
</feature>
<feature type="compositionally biased region" description="Acidic residues" evidence="1">
    <location>
        <begin position="224"/>
        <end position="233"/>
    </location>
</feature>
<sequence length="257" mass="27421">MPLPWNNGSLLIEIIFAKREHGYKTGSISHSELNESEALAQGEVACTRASIERFRGAADDDDDGGTGPLVENVLAGCAGDGGAAHGHEIVTVEGEVEIGGQRQKTRLDAREFVGETCGLCREVGEGTHGDDAVGVVAEDIVLGGVELGFLFHRPDYISAVAFALYSCHSTDVFSSPTHSLTLSHGQIPTYLLKRAREIVGIIFPHTKSLCPVKCSSAVLRRDIEEDEEPVGDEEGPKEGIGEREKEEEKGDGNAKGP</sequence>
<evidence type="ECO:0000256" key="1">
    <source>
        <dbReference type="SAM" id="MobiDB-lite"/>
    </source>
</evidence>
<proteinExistence type="predicted"/>
<comment type="caution">
    <text evidence="2">The sequence shown here is derived from an EMBL/GenBank/DDBJ whole genome shotgun (WGS) entry which is preliminary data.</text>
</comment>
<keyword evidence="3" id="KW-1185">Reference proteome</keyword>
<dbReference type="AlphaFoldDB" id="A0A433QY75"/>